<dbReference type="SUPFAM" id="SSF158235">
    <property type="entry name" value="SOCS box-like"/>
    <property type="match status" value="1"/>
</dbReference>
<evidence type="ECO:0000313" key="6">
    <source>
        <dbReference type="Proteomes" id="UP000828390"/>
    </source>
</evidence>
<dbReference type="InterPro" id="IPR002110">
    <property type="entry name" value="Ankyrin_rpt"/>
</dbReference>
<evidence type="ECO:0000256" key="1">
    <source>
        <dbReference type="ARBA" id="ARBA00022737"/>
    </source>
</evidence>
<dbReference type="PROSITE" id="PS50225">
    <property type="entry name" value="SOCS"/>
    <property type="match status" value="1"/>
</dbReference>
<dbReference type="EMBL" id="JAIWYP010000005">
    <property type="protein sequence ID" value="KAH3819414.1"/>
    <property type="molecule type" value="Genomic_DNA"/>
</dbReference>
<dbReference type="AlphaFoldDB" id="A0A9D4GLL1"/>
<proteinExistence type="predicted"/>
<dbReference type="PROSITE" id="PS50297">
    <property type="entry name" value="ANK_REP_REGION"/>
    <property type="match status" value="2"/>
</dbReference>
<dbReference type="PANTHER" id="PTHR24171:SF9">
    <property type="entry name" value="ANKYRIN REPEAT DOMAIN-CONTAINING PROTEIN 39"/>
    <property type="match status" value="1"/>
</dbReference>
<reference evidence="5" key="1">
    <citation type="journal article" date="2019" name="bioRxiv">
        <title>The Genome of the Zebra Mussel, Dreissena polymorpha: A Resource for Invasive Species Research.</title>
        <authorList>
            <person name="McCartney M.A."/>
            <person name="Auch B."/>
            <person name="Kono T."/>
            <person name="Mallez S."/>
            <person name="Zhang Y."/>
            <person name="Obille A."/>
            <person name="Becker A."/>
            <person name="Abrahante J.E."/>
            <person name="Garbe J."/>
            <person name="Badalamenti J.P."/>
            <person name="Herman A."/>
            <person name="Mangelson H."/>
            <person name="Liachko I."/>
            <person name="Sullivan S."/>
            <person name="Sone E.D."/>
            <person name="Koren S."/>
            <person name="Silverstein K.A.T."/>
            <person name="Beckman K.B."/>
            <person name="Gohl D.M."/>
        </authorList>
    </citation>
    <scope>NUCLEOTIDE SEQUENCE</scope>
    <source>
        <strain evidence="5">Duluth1</strain>
        <tissue evidence="5">Whole animal</tissue>
    </source>
</reference>
<feature type="repeat" description="ANK" evidence="3">
    <location>
        <begin position="45"/>
        <end position="77"/>
    </location>
</feature>
<feature type="repeat" description="ANK" evidence="3">
    <location>
        <begin position="78"/>
        <end position="110"/>
    </location>
</feature>
<dbReference type="InterPro" id="IPR036770">
    <property type="entry name" value="Ankyrin_rpt-contain_sf"/>
</dbReference>
<sequence>MEVSYASWLQTLCNHIKSGDVQAVTLLLNDHCLPCHHGDGSSLLLRENPLHLAVQQNKLEIVELLLQKGAHVDSTNLYGETPLHVACRYGNTDMICKLLSVRSALNSMDCGESTPMFHAVYYKQAAAVDLLIRAGANLDTLNEELMTPLDHAVLYNQQEIISLLLKGGCTLEKSTGTVWESGHYSNSILFSLWTNKDLANISVLLKAGYKLTSSHLNKLFLVGRQLQWDTSFLQNVEQLMCEPLSLKDCCRVTVRRHLMNLKTMRQKPLQSMVLSLPLPSLLRDFVSMFDSSTVLVTLDDAEKKASDSVSPCEQYPSQIRTLQHL</sequence>
<protein>
    <recommendedName>
        <fullName evidence="4">SOCS box domain-containing protein</fullName>
    </recommendedName>
</protein>
<dbReference type="Proteomes" id="UP000828390">
    <property type="component" value="Unassembled WGS sequence"/>
</dbReference>
<name>A0A9D4GLL1_DREPO</name>
<dbReference type="OrthoDB" id="6084340at2759"/>
<dbReference type="PRINTS" id="PR01415">
    <property type="entry name" value="ANKYRIN"/>
</dbReference>
<dbReference type="SUPFAM" id="SSF48403">
    <property type="entry name" value="Ankyrin repeat"/>
    <property type="match status" value="1"/>
</dbReference>
<dbReference type="Pfam" id="PF07525">
    <property type="entry name" value="SOCS_box"/>
    <property type="match status" value="1"/>
</dbReference>
<comment type="caution">
    <text evidence="5">The sequence shown here is derived from an EMBL/GenBank/DDBJ whole genome shotgun (WGS) entry which is preliminary data.</text>
</comment>
<feature type="domain" description="SOCS box" evidence="4">
    <location>
        <begin position="242"/>
        <end position="292"/>
    </location>
</feature>
<evidence type="ECO:0000259" key="4">
    <source>
        <dbReference type="PROSITE" id="PS50225"/>
    </source>
</evidence>
<dbReference type="Gene3D" id="1.25.40.20">
    <property type="entry name" value="Ankyrin repeat-containing domain"/>
    <property type="match status" value="1"/>
</dbReference>
<evidence type="ECO:0000313" key="5">
    <source>
        <dbReference type="EMBL" id="KAH3819414.1"/>
    </source>
</evidence>
<gene>
    <name evidence="5" type="ORF">DPMN_121148</name>
</gene>
<accession>A0A9D4GLL1</accession>
<dbReference type="InterPro" id="IPR001496">
    <property type="entry name" value="SOCS_box"/>
</dbReference>
<organism evidence="5 6">
    <name type="scientific">Dreissena polymorpha</name>
    <name type="common">Zebra mussel</name>
    <name type="synonym">Mytilus polymorpha</name>
    <dbReference type="NCBI Taxonomy" id="45954"/>
    <lineage>
        <taxon>Eukaryota</taxon>
        <taxon>Metazoa</taxon>
        <taxon>Spiralia</taxon>
        <taxon>Lophotrochozoa</taxon>
        <taxon>Mollusca</taxon>
        <taxon>Bivalvia</taxon>
        <taxon>Autobranchia</taxon>
        <taxon>Heteroconchia</taxon>
        <taxon>Euheterodonta</taxon>
        <taxon>Imparidentia</taxon>
        <taxon>Neoheterodontei</taxon>
        <taxon>Myida</taxon>
        <taxon>Dreissenoidea</taxon>
        <taxon>Dreissenidae</taxon>
        <taxon>Dreissena</taxon>
    </lineage>
</organism>
<reference evidence="5" key="2">
    <citation type="submission" date="2020-11" db="EMBL/GenBank/DDBJ databases">
        <authorList>
            <person name="McCartney M.A."/>
            <person name="Auch B."/>
            <person name="Kono T."/>
            <person name="Mallez S."/>
            <person name="Becker A."/>
            <person name="Gohl D.M."/>
            <person name="Silverstein K.A.T."/>
            <person name="Koren S."/>
            <person name="Bechman K.B."/>
            <person name="Herman A."/>
            <person name="Abrahante J.E."/>
            <person name="Garbe J."/>
        </authorList>
    </citation>
    <scope>NUCLEOTIDE SEQUENCE</scope>
    <source>
        <strain evidence="5">Duluth1</strain>
        <tissue evidence="5">Whole animal</tissue>
    </source>
</reference>
<keyword evidence="2 3" id="KW-0040">ANK repeat</keyword>
<dbReference type="Pfam" id="PF12796">
    <property type="entry name" value="Ank_2"/>
    <property type="match status" value="1"/>
</dbReference>
<dbReference type="PANTHER" id="PTHR24171">
    <property type="entry name" value="ANKYRIN REPEAT DOMAIN-CONTAINING PROTEIN 39-RELATED"/>
    <property type="match status" value="1"/>
</dbReference>
<feature type="repeat" description="ANK" evidence="3">
    <location>
        <begin position="111"/>
        <end position="143"/>
    </location>
</feature>
<keyword evidence="6" id="KW-1185">Reference proteome</keyword>
<dbReference type="PROSITE" id="PS50088">
    <property type="entry name" value="ANK_REPEAT"/>
    <property type="match status" value="3"/>
</dbReference>
<dbReference type="GO" id="GO:0035556">
    <property type="term" value="P:intracellular signal transduction"/>
    <property type="evidence" value="ECO:0007669"/>
    <property type="project" value="InterPro"/>
</dbReference>
<keyword evidence="1" id="KW-0677">Repeat</keyword>
<dbReference type="SMART" id="SM00248">
    <property type="entry name" value="ANK"/>
    <property type="match status" value="4"/>
</dbReference>
<dbReference type="InterPro" id="IPR036036">
    <property type="entry name" value="SOCS_box-like_dom_sf"/>
</dbReference>
<evidence type="ECO:0000256" key="3">
    <source>
        <dbReference type="PROSITE-ProRule" id="PRU00023"/>
    </source>
</evidence>
<evidence type="ECO:0000256" key="2">
    <source>
        <dbReference type="ARBA" id="ARBA00023043"/>
    </source>
</evidence>